<dbReference type="GO" id="GO:0046819">
    <property type="term" value="P:protein secretion by the type V secretion system"/>
    <property type="evidence" value="ECO:0007669"/>
    <property type="project" value="TreeGrafter"/>
</dbReference>
<dbReference type="Pfam" id="PF17287">
    <property type="entry name" value="POTRA_3"/>
    <property type="match status" value="1"/>
</dbReference>
<accession>A0AAP9AKU9</accession>
<evidence type="ECO:0000256" key="3">
    <source>
        <dbReference type="ARBA" id="ARBA00023237"/>
    </source>
</evidence>
<dbReference type="Gene3D" id="3.10.20.310">
    <property type="entry name" value="membrane protein fhac"/>
    <property type="match status" value="1"/>
</dbReference>
<feature type="domain" description="Polypeptide-transport-associated ShlB-type" evidence="5">
    <location>
        <begin position="74"/>
        <end position="148"/>
    </location>
</feature>
<organism evidence="7 8">
    <name type="scientific">Leclercia adecarboxylata</name>
    <dbReference type="NCBI Taxonomy" id="83655"/>
    <lineage>
        <taxon>Bacteria</taxon>
        <taxon>Pseudomonadati</taxon>
        <taxon>Pseudomonadota</taxon>
        <taxon>Gammaproteobacteria</taxon>
        <taxon>Enterobacterales</taxon>
        <taxon>Enterobacteriaceae</taxon>
        <taxon>Leclercia</taxon>
    </lineage>
</organism>
<dbReference type="AlphaFoldDB" id="A0AAP9AKU9"/>
<protein>
    <submittedName>
        <fullName evidence="7">ShlB/FhaC/HecB family hemolysin secretion/activation protein</fullName>
    </submittedName>
</protein>
<evidence type="ECO:0000313" key="7">
    <source>
        <dbReference type="EMBL" id="QDK19715.1"/>
    </source>
</evidence>
<dbReference type="PANTHER" id="PTHR34597:SF3">
    <property type="entry name" value="OUTER MEMBRANE TRANSPORTER CDIB"/>
    <property type="match status" value="1"/>
</dbReference>
<dbReference type="PIRSF" id="PIRSF029745">
    <property type="entry name" value="FhaC"/>
    <property type="match status" value="1"/>
</dbReference>
<evidence type="ECO:0000256" key="1">
    <source>
        <dbReference type="ARBA" id="ARBA00022452"/>
    </source>
</evidence>
<keyword evidence="3" id="KW-0998">Cell outer membrane</keyword>
<keyword evidence="1" id="KW-1134">Transmembrane beta strand</keyword>
<evidence type="ECO:0000313" key="8">
    <source>
        <dbReference type="Proteomes" id="UP000317812"/>
    </source>
</evidence>
<keyword evidence="2" id="KW-0812">Transmembrane</keyword>
<dbReference type="InterPro" id="IPR051544">
    <property type="entry name" value="TPS_OM_transporter"/>
</dbReference>
<dbReference type="InterPro" id="IPR005565">
    <property type="entry name" value="Hemolysn_activator_HlyB_C"/>
</dbReference>
<sequence>MSISNSGLIAGCIIFITLCHNANASTAHPVSNQAEQDRAREASLTPQQQQYQPSQINSAEEKIIFPEENNCKYINEINVESENNELTQRLLKKIIFQAKSKCLGIEGIRLLARTMQNELIAKGYITSLIDVPSQSLDNGILRLTLTYGKIGHIAYSADEPVTRTTLWNSLPFSRDDILRLPDLEQGMANLQRLPGSSAHMQLVPGQNFSETDIRLTRKMGKPWQVSAWLNDAGSRSSGRYLGGGALYLYDMASLNDILYVAGGGDVEFNQHNEGNKNSSIYYSIPFGYWNLSLYAAQSEYLQQFRGRWSTTDYESKNRYYSATVTRLLTHTRTQKTSLDAKIFKNRSRYYFGGSELRVMRKQNPAWDVTLRHQRYFANKVVEASVGMQNRLPWLSSSATPEEKAGLYDKQARVLHAELQAYMKFAATGDSFTYAPQISAQFSPDLLSTDNKMNIGNRWTIRGFDGERTLSGNQGWYWRNDFIWDIPSTSQQFYTGLDIGRLTGSEQYNQGKVLSGAVAGLRGEKFSTQYDIFIGTPVIKPDAFHSQAFNMGFSLQWRY</sequence>
<evidence type="ECO:0000259" key="6">
    <source>
        <dbReference type="Pfam" id="PF17287"/>
    </source>
</evidence>
<name>A0AAP9AKU9_9ENTR</name>
<gene>
    <name evidence="7" type="ORF">ES815_15950</name>
</gene>
<feature type="domain" description="ShlB POTRA" evidence="6">
    <location>
        <begin position="149"/>
        <end position="204"/>
    </location>
</feature>
<dbReference type="Pfam" id="PF03865">
    <property type="entry name" value="ShlB"/>
    <property type="match status" value="1"/>
</dbReference>
<dbReference type="EMBL" id="CP035382">
    <property type="protein sequence ID" value="QDK19715.1"/>
    <property type="molecule type" value="Genomic_DNA"/>
</dbReference>
<dbReference type="GO" id="GO:0098046">
    <property type="term" value="C:type V protein secretion system complex"/>
    <property type="evidence" value="ECO:0007669"/>
    <property type="project" value="TreeGrafter"/>
</dbReference>
<dbReference type="InterPro" id="IPR013686">
    <property type="entry name" value="Polypept-transport_assoc_ShlB"/>
</dbReference>
<evidence type="ECO:0000256" key="2">
    <source>
        <dbReference type="ARBA" id="ARBA00022692"/>
    </source>
</evidence>
<evidence type="ECO:0000259" key="4">
    <source>
        <dbReference type="Pfam" id="PF03865"/>
    </source>
</evidence>
<dbReference type="Proteomes" id="UP000317812">
    <property type="component" value="Chromosome"/>
</dbReference>
<dbReference type="GO" id="GO:0008320">
    <property type="term" value="F:protein transmembrane transporter activity"/>
    <property type="evidence" value="ECO:0007669"/>
    <property type="project" value="TreeGrafter"/>
</dbReference>
<evidence type="ECO:0000259" key="5">
    <source>
        <dbReference type="Pfam" id="PF08479"/>
    </source>
</evidence>
<dbReference type="PANTHER" id="PTHR34597">
    <property type="entry name" value="SLR1661 PROTEIN"/>
    <property type="match status" value="1"/>
</dbReference>
<dbReference type="RefSeq" id="WP_142488677.1">
    <property type="nucleotide sequence ID" value="NZ_CP035382.1"/>
</dbReference>
<dbReference type="Gene3D" id="2.40.160.50">
    <property type="entry name" value="membrane protein fhac: a member of the omp85/tpsb transporter family"/>
    <property type="match status" value="1"/>
</dbReference>
<feature type="domain" description="Haemolysin activator HlyB C-terminal" evidence="4">
    <location>
        <begin position="210"/>
        <end position="522"/>
    </location>
</feature>
<proteinExistence type="predicted"/>
<reference evidence="7 8" key="1">
    <citation type="submission" date="2019-01" db="EMBL/GenBank/DDBJ databases">
        <title>Florfenicol resistance in Enterobacteriaceae and whole-genome sequence analysis of florfenicol-resistant Leclercia adecarboxylata strain R25.</title>
        <authorList>
            <person name="Bao Q."/>
            <person name="Ying Y."/>
        </authorList>
    </citation>
    <scope>NUCLEOTIDE SEQUENCE [LARGE SCALE GENOMIC DNA]</scope>
    <source>
        <strain evidence="7 8">R25</strain>
    </source>
</reference>
<dbReference type="InterPro" id="IPR027282">
    <property type="entry name" value="TPS"/>
</dbReference>
<dbReference type="Pfam" id="PF08479">
    <property type="entry name" value="POTRA_2"/>
    <property type="match status" value="1"/>
</dbReference>
<keyword evidence="1" id="KW-0472">Membrane</keyword>
<dbReference type="InterPro" id="IPR035251">
    <property type="entry name" value="ShlB_POTRA"/>
</dbReference>